<feature type="compositionally biased region" description="Basic and acidic residues" evidence="6">
    <location>
        <begin position="1"/>
        <end position="20"/>
    </location>
</feature>
<feature type="transmembrane region" description="Helical" evidence="7">
    <location>
        <begin position="137"/>
        <end position="163"/>
    </location>
</feature>
<accession>A0A2G5DGK1</accession>
<comment type="subcellular location">
    <subcellularLocation>
        <location evidence="1">Membrane</location>
        <topology evidence="1">Multi-pass membrane protein</topology>
    </subcellularLocation>
</comment>
<dbReference type="InParanoid" id="A0A2G5DGK1"/>
<comment type="similarity">
    <text evidence="2">Belongs to the major facilitator superfamily. Proton-dependent oligopeptide transporter (POT/PTR) (TC 2.A.17) family.</text>
</comment>
<feature type="transmembrane region" description="Helical" evidence="7">
    <location>
        <begin position="405"/>
        <end position="425"/>
    </location>
</feature>
<evidence type="ECO:0000256" key="1">
    <source>
        <dbReference type="ARBA" id="ARBA00004141"/>
    </source>
</evidence>
<gene>
    <name evidence="8" type="ORF">AQUCO_02000234v1</name>
</gene>
<evidence type="ECO:0000256" key="2">
    <source>
        <dbReference type="ARBA" id="ARBA00005982"/>
    </source>
</evidence>
<feature type="transmembrane region" description="Helical" evidence="7">
    <location>
        <begin position="486"/>
        <end position="506"/>
    </location>
</feature>
<feature type="transmembrane region" description="Helical" evidence="7">
    <location>
        <begin position="98"/>
        <end position="117"/>
    </location>
</feature>
<keyword evidence="9" id="KW-1185">Reference proteome</keyword>
<sequence length="581" mass="64041">METIEDKDSMEVSSDQKDTTKLPSGPKGGLLTMPFIIANESFEKVASYGILPNMIFYLAKGYRMSLADGTSVLQLWSAMTNFTPLLGAFLSDSYFGRFQVIVMGSLSSLLGVILLWLTAMIPQAKPPRGESPDSGQLALLFGAFALISLGAGGIRPCSIAFGADQLTSNKNNPKNERILHSYFNFYYATIGLSTVTALTVIVYIQDHFGWKLGFGIPAILMVLSVLTFVLGYPLYIKAKADKSLFTGLAQVIVVTFKNRSLAYPVDGRYHTSKDSKFAAPSKHLRFLNKACIIRDPVSDINLDGSTSKPWDLCTIDQVEALKILVRVLPIWSTGIIIYMSLTQSTLTVLQARSMDRHLTSNFQIPAGTFGIFTVITLTIWVAIYDRAIVPLLARFTGQPQGFSQLMRIGIGLVLSIMSMIVAASVEIVRRRTAINEGLANNPRGVVGMSAFWLVPQFCIGGIAEGLNGVGQVEFFYSQMPKKMTSLAMALFSLNNAFAGLLGSFLIKTVDKITKDGKKPSWVANNPNQGHYDYYYWFLAILCTANFLYFLVCCWIFGPSEEVKTKVSDDHYEVEDDSSMQN</sequence>
<dbReference type="GO" id="GO:0016020">
    <property type="term" value="C:membrane"/>
    <property type="evidence" value="ECO:0007669"/>
    <property type="project" value="UniProtKB-SubCell"/>
</dbReference>
<dbReference type="InterPro" id="IPR036259">
    <property type="entry name" value="MFS_trans_sf"/>
</dbReference>
<evidence type="ECO:0000313" key="9">
    <source>
        <dbReference type="Proteomes" id="UP000230069"/>
    </source>
</evidence>
<dbReference type="Gene3D" id="1.20.1250.20">
    <property type="entry name" value="MFS general substrate transporter like domains"/>
    <property type="match status" value="1"/>
</dbReference>
<feature type="transmembrane region" description="Helical" evidence="7">
    <location>
        <begin position="323"/>
        <end position="342"/>
    </location>
</feature>
<evidence type="ECO:0000256" key="5">
    <source>
        <dbReference type="ARBA" id="ARBA00023136"/>
    </source>
</evidence>
<feature type="transmembrane region" description="Helical" evidence="7">
    <location>
        <begin position="184"/>
        <end position="204"/>
    </location>
</feature>
<dbReference type="GO" id="GO:0022857">
    <property type="term" value="F:transmembrane transporter activity"/>
    <property type="evidence" value="ECO:0007669"/>
    <property type="project" value="InterPro"/>
</dbReference>
<dbReference type="Proteomes" id="UP000230069">
    <property type="component" value="Unassembled WGS sequence"/>
</dbReference>
<dbReference type="SUPFAM" id="SSF103473">
    <property type="entry name" value="MFS general substrate transporter"/>
    <property type="match status" value="1"/>
</dbReference>
<feature type="region of interest" description="Disordered" evidence="6">
    <location>
        <begin position="1"/>
        <end position="25"/>
    </location>
</feature>
<proteinExistence type="inferred from homology"/>
<feature type="transmembrane region" description="Helical" evidence="7">
    <location>
        <begin position="533"/>
        <end position="557"/>
    </location>
</feature>
<dbReference type="AlphaFoldDB" id="A0A2G5DGK1"/>
<feature type="transmembrane region" description="Helical" evidence="7">
    <location>
        <begin position="362"/>
        <end position="384"/>
    </location>
</feature>
<dbReference type="PANTHER" id="PTHR11654">
    <property type="entry name" value="OLIGOPEPTIDE TRANSPORTER-RELATED"/>
    <property type="match status" value="1"/>
</dbReference>
<dbReference type="OrthoDB" id="8904098at2759"/>
<organism evidence="8 9">
    <name type="scientific">Aquilegia coerulea</name>
    <name type="common">Rocky mountain columbine</name>
    <dbReference type="NCBI Taxonomy" id="218851"/>
    <lineage>
        <taxon>Eukaryota</taxon>
        <taxon>Viridiplantae</taxon>
        <taxon>Streptophyta</taxon>
        <taxon>Embryophyta</taxon>
        <taxon>Tracheophyta</taxon>
        <taxon>Spermatophyta</taxon>
        <taxon>Magnoliopsida</taxon>
        <taxon>Ranunculales</taxon>
        <taxon>Ranunculaceae</taxon>
        <taxon>Thalictroideae</taxon>
        <taxon>Aquilegia</taxon>
    </lineage>
</organism>
<evidence type="ECO:0000313" key="8">
    <source>
        <dbReference type="EMBL" id="PIA42646.1"/>
    </source>
</evidence>
<evidence type="ECO:0000256" key="3">
    <source>
        <dbReference type="ARBA" id="ARBA00022692"/>
    </source>
</evidence>
<evidence type="ECO:0000256" key="6">
    <source>
        <dbReference type="SAM" id="MobiDB-lite"/>
    </source>
</evidence>
<evidence type="ECO:0000256" key="4">
    <source>
        <dbReference type="ARBA" id="ARBA00022989"/>
    </source>
</evidence>
<dbReference type="InterPro" id="IPR000109">
    <property type="entry name" value="POT_fam"/>
</dbReference>
<protein>
    <recommendedName>
        <fullName evidence="10">Major facilitator superfamily (MFS) profile domain-containing protein</fullName>
    </recommendedName>
</protein>
<evidence type="ECO:0000256" key="7">
    <source>
        <dbReference type="SAM" id="Phobius"/>
    </source>
</evidence>
<dbReference type="Pfam" id="PF00854">
    <property type="entry name" value="PTR2"/>
    <property type="match status" value="1"/>
</dbReference>
<dbReference type="EMBL" id="KZ305037">
    <property type="protein sequence ID" value="PIA42646.1"/>
    <property type="molecule type" value="Genomic_DNA"/>
</dbReference>
<dbReference type="STRING" id="218851.A0A2G5DGK1"/>
<evidence type="ECO:0008006" key="10">
    <source>
        <dbReference type="Google" id="ProtNLM"/>
    </source>
</evidence>
<name>A0A2G5DGK1_AQUCA</name>
<keyword evidence="5 7" id="KW-0472">Membrane</keyword>
<keyword evidence="4 7" id="KW-1133">Transmembrane helix</keyword>
<keyword evidence="3 7" id="KW-0812">Transmembrane</keyword>
<feature type="transmembrane region" description="Helical" evidence="7">
    <location>
        <begin position="216"/>
        <end position="235"/>
    </location>
</feature>
<dbReference type="CDD" id="cd17416">
    <property type="entry name" value="MFS_NPF1_2"/>
    <property type="match status" value="1"/>
</dbReference>
<reference evidence="8 9" key="1">
    <citation type="submission" date="2017-09" db="EMBL/GenBank/DDBJ databases">
        <title>WGS assembly of Aquilegia coerulea Goldsmith.</title>
        <authorList>
            <person name="Hodges S."/>
            <person name="Kramer E."/>
            <person name="Nordborg M."/>
            <person name="Tomkins J."/>
            <person name="Borevitz J."/>
            <person name="Derieg N."/>
            <person name="Yan J."/>
            <person name="Mihaltcheva S."/>
            <person name="Hayes R.D."/>
            <person name="Rokhsar D."/>
        </authorList>
    </citation>
    <scope>NUCLEOTIDE SEQUENCE [LARGE SCALE GENOMIC DNA]</scope>
    <source>
        <strain evidence="9">cv. Goldsmith</strain>
    </source>
</reference>